<dbReference type="PROSITE" id="PS50404">
    <property type="entry name" value="GST_NTER"/>
    <property type="match status" value="1"/>
</dbReference>
<dbReference type="AlphaFoldDB" id="A0Y8Q2"/>
<dbReference type="InterPro" id="IPR010987">
    <property type="entry name" value="Glutathione-S-Trfase_C-like"/>
</dbReference>
<protein>
    <submittedName>
        <fullName evidence="4">Putative glutathione S-transferase</fullName>
    </submittedName>
</protein>
<dbReference type="EMBL" id="AAVT01000001">
    <property type="protein sequence ID" value="EAW32506.1"/>
    <property type="molecule type" value="Genomic_DNA"/>
</dbReference>
<dbReference type="OrthoDB" id="9810080at2"/>
<dbReference type="InterPro" id="IPR036249">
    <property type="entry name" value="Thioredoxin-like_sf"/>
</dbReference>
<dbReference type="PANTHER" id="PTHR44051">
    <property type="entry name" value="GLUTATHIONE S-TRANSFERASE-RELATED"/>
    <property type="match status" value="1"/>
</dbReference>
<dbReference type="Pfam" id="PF00043">
    <property type="entry name" value="GST_C"/>
    <property type="match status" value="1"/>
</dbReference>
<evidence type="ECO:0000313" key="4">
    <source>
        <dbReference type="EMBL" id="EAW32506.1"/>
    </source>
</evidence>
<dbReference type="InterPro" id="IPR004046">
    <property type="entry name" value="GST_C"/>
</dbReference>
<organism evidence="4 5">
    <name type="scientific">marine gamma proteobacterium HTCC2143</name>
    <dbReference type="NCBI Taxonomy" id="247633"/>
    <lineage>
        <taxon>Bacteria</taxon>
        <taxon>Pseudomonadati</taxon>
        <taxon>Pseudomonadota</taxon>
        <taxon>Gammaproteobacteria</taxon>
        <taxon>Cellvibrionales</taxon>
        <taxon>Spongiibacteraceae</taxon>
        <taxon>BD1-7 clade</taxon>
    </lineage>
</organism>
<dbReference type="SFLD" id="SFLDG00358">
    <property type="entry name" value="Main_(cytGST)"/>
    <property type="match status" value="1"/>
</dbReference>
<dbReference type="eggNOG" id="COG0625">
    <property type="taxonomic scope" value="Bacteria"/>
</dbReference>
<dbReference type="Gene3D" id="1.20.1050.10">
    <property type="match status" value="1"/>
</dbReference>
<dbReference type="InterPro" id="IPR034345">
    <property type="entry name" value="Gtt2-like_N"/>
</dbReference>
<dbReference type="InterPro" id="IPR004045">
    <property type="entry name" value="Glutathione_S-Trfase_N"/>
</dbReference>
<feature type="domain" description="GST N-terminal" evidence="2">
    <location>
        <begin position="1"/>
        <end position="80"/>
    </location>
</feature>
<dbReference type="GO" id="GO:0016740">
    <property type="term" value="F:transferase activity"/>
    <property type="evidence" value="ECO:0007669"/>
    <property type="project" value="UniProtKB-KW"/>
</dbReference>
<dbReference type="SUPFAM" id="SSF47616">
    <property type="entry name" value="GST C-terminal domain-like"/>
    <property type="match status" value="1"/>
</dbReference>
<evidence type="ECO:0000313" key="5">
    <source>
        <dbReference type="Proteomes" id="UP000004931"/>
    </source>
</evidence>
<evidence type="ECO:0000259" key="3">
    <source>
        <dbReference type="PROSITE" id="PS50405"/>
    </source>
</evidence>
<dbReference type="CDD" id="cd03051">
    <property type="entry name" value="GST_N_GTT2_like"/>
    <property type="match status" value="1"/>
</dbReference>
<reference evidence="4 5" key="1">
    <citation type="journal article" date="2010" name="J. Bacteriol.">
        <title>Genome sequence of the oligotrophic marine Gammaproteobacterium HTCC2143, isolated from the Oregon Coast.</title>
        <authorList>
            <person name="Oh H.M."/>
            <person name="Kang I."/>
            <person name="Ferriera S."/>
            <person name="Giovannoni S.J."/>
            <person name="Cho J.C."/>
        </authorList>
    </citation>
    <scope>NUCLEOTIDE SEQUENCE [LARGE SCALE GENOMIC DNA]</scope>
    <source>
        <strain evidence="4 5">HTCC2143</strain>
    </source>
</reference>
<proteinExistence type="inferred from homology"/>
<dbReference type="SFLD" id="SFLDS00019">
    <property type="entry name" value="Glutathione_Transferase_(cytos"/>
    <property type="match status" value="1"/>
</dbReference>
<dbReference type="STRING" id="247633.GP2143_14661"/>
<comment type="similarity">
    <text evidence="1">Belongs to the GST superfamily.</text>
</comment>
<gene>
    <name evidence="4" type="ORF">GP2143_14661</name>
</gene>
<dbReference type="InterPro" id="IPR040079">
    <property type="entry name" value="Glutathione_S-Trfase"/>
</dbReference>
<feature type="domain" description="GST C-terminal" evidence="3">
    <location>
        <begin position="85"/>
        <end position="203"/>
    </location>
</feature>
<dbReference type="Gene3D" id="3.40.30.10">
    <property type="entry name" value="Glutaredoxin"/>
    <property type="match status" value="1"/>
</dbReference>
<name>A0Y8Q2_9GAMM</name>
<comment type="caution">
    <text evidence="4">The sequence shown here is derived from an EMBL/GenBank/DDBJ whole genome shotgun (WGS) entry which is preliminary data.</text>
</comment>
<dbReference type="PANTHER" id="PTHR44051:SF8">
    <property type="entry name" value="GLUTATHIONE S-TRANSFERASE GSTA"/>
    <property type="match status" value="1"/>
</dbReference>
<accession>A0Y8Q2</accession>
<dbReference type="Pfam" id="PF02798">
    <property type="entry name" value="GST_N"/>
    <property type="match status" value="1"/>
</dbReference>
<dbReference type="InterPro" id="IPR036282">
    <property type="entry name" value="Glutathione-S-Trfase_C_sf"/>
</dbReference>
<evidence type="ECO:0000256" key="1">
    <source>
        <dbReference type="RuleBase" id="RU003494"/>
    </source>
</evidence>
<keyword evidence="5" id="KW-1185">Reference proteome</keyword>
<evidence type="ECO:0000259" key="2">
    <source>
        <dbReference type="PROSITE" id="PS50404"/>
    </source>
</evidence>
<dbReference type="Proteomes" id="UP000004931">
    <property type="component" value="Unassembled WGS sequence"/>
</dbReference>
<dbReference type="SUPFAM" id="SSF52833">
    <property type="entry name" value="Thioredoxin-like"/>
    <property type="match status" value="1"/>
</dbReference>
<dbReference type="PROSITE" id="PS50405">
    <property type="entry name" value="GST_CTER"/>
    <property type="match status" value="1"/>
</dbReference>
<sequence length="203" mass="22654">MKLFNSMGPNPKVVRMFAAECGADLELHEVDLMAAENRQDEYLKLNPAGQLPALQMDSGEIISEITAICEYLDEVTGPSELIGTSPAQRAETRMWARRIDHGILENLVNAFRYAEGEAIFKDRMRLLPQAADDLKALAQEKLTWLDGLMVGKNYICGDRFTLADILLFVFLEFGSQVGQPLNENNKNIAAWYKRVSERASAGA</sequence>
<keyword evidence="4" id="KW-0808">Transferase</keyword>